<dbReference type="GO" id="GO:0008897">
    <property type="term" value="F:holo-[acyl-carrier-protein] synthase activity"/>
    <property type="evidence" value="ECO:0007669"/>
    <property type="project" value="UniProtKB-UniRule"/>
</dbReference>
<dbReference type="STRING" id="649764.HMPREF0762_01292"/>
<dbReference type="AlphaFoldDB" id="D0WH27"/>
<dbReference type="NCBIfam" id="TIGR00556">
    <property type="entry name" value="pantethn_trn"/>
    <property type="match status" value="1"/>
</dbReference>
<dbReference type="EMBL" id="ACUX02000007">
    <property type="protein sequence ID" value="EEZ61214.1"/>
    <property type="molecule type" value="Genomic_DNA"/>
</dbReference>
<evidence type="ECO:0000256" key="7">
    <source>
        <dbReference type="ARBA" id="ARBA00023160"/>
    </source>
</evidence>
<comment type="subcellular location">
    <subcellularLocation>
        <location evidence="8">Cytoplasm</location>
    </subcellularLocation>
</comment>
<evidence type="ECO:0000256" key="6">
    <source>
        <dbReference type="ARBA" id="ARBA00023098"/>
    </source>
</evidence>
<evidence type="ECO:0000313" key="10">
    <source>
        <dbReference type="EMBL" id="EEZ61214.1"/>
    </source>
</evidence>
<reference evidence="10" key="1">
    <citation type="submission" date="2009-10" db="EMBL/GenBank/DDBJ databases">
        <authorList>
            <person name="Weinstock G."/>
            <person name="Sodergren E."/>
            <person name="Clifton S."/>
            <person name="Fulton L."/>
            <person name="Fulton B."/>
            <person name="Courtney L."/>
            <person name="Fronick C."/>
            <person name="Harrison M."/>
            <person name="Strong C."/>
            <person name="Farmer C."/>
            <person name="Delahaunty K."/>
            <person name="Markovic C."/>
            <person name="Hall O."/>
            <person name="Minx P."/>
            <person name="Tomlinson C."/>
            <person name="Mitreva M."/>
            <person name="Nelson J."/>
            <person name="Hou S."/>
            <person name="Wollam A."/>
            <person name="Pepin K.H."/>
            <person name="Johnson M."/>
            <person name="Bhonagiri V."/>
            <person name="Nash W.E."/>
            <person name="Warren W."/>
            <person name="Chinwalla A."/>
            <person name="Mardis E.R."/>
            <person name="Wilson R.K."/>
        </authorList>
    </citation>
    <scope>NUCLEOTIDE SEQUENCE [LARGE SCALE GENOMIC DNA]</scope>
    <source>
        <strain evidence="10">ATCC 700122</strain>
    </source>
</reference>
<dbReference type="InterPro" id="IPR004568">
    <property type="entry name" value="Ppantetheine-prot_Trfase_dom"/>
</dbReference>
<evidence type="ECO:0000256" key="4">
    <source>
        <dbReference type="ARBA" id="ARBA00022832"/>
    </source>
</evidence>
<keyword evidence="2 8" id="KW-0808">Transferase</keyword>
<evidence type="ECO:0000259" key="9">
    <source>
        <dbReference type="Pfam" id="PF01648"/>
    </source>
</evidence>
<comment type="catalytic activity">
    <reaction evidence="8">
        <text>apo-[ACP] + CoA = holo-[ACP] + adenosine 3',5'-bisphosphate + H(+)</text>
        <dbReference type="Rhea" id="RHEA:12068"/>
        <dbReference type="Rhea" id="RHEA-COMP:9685"/>
        <dbReference type="Rhea" id="RHEA-COMP:9690"/>
        <dbReference type="ChEBI" id="CHEBI:15378"/>
        <dbReference type="ChEBI" id="CHEBI:29999"/>
        <dbReference type="ChEBI" id="CHEBI:57287"/>
        <dbReference type="ChEBI" id="CHEBI:58343"/>
        <dbReference type="ChEBI" id="CHEBI:64479"/>
        <dbReference type="EC" id="2.7.8.7"/>
    </reaction>
</comment>
<dbReference type="InterPro" id="IPR037143">
    <property type="entry name" value="4-PPantetheinyl_Trfase_dom_sf"/>
</dbReference>
<evidence type="ECO:0000256" key="8">
    <source>
        <dbReference type="HAMAP-Rule" id="MF_00101"/>
    </source>
</evidence>
<dbReference type="eggNOG" id="COG0736">
    <property type="taxonomic scope" value="Bacteria"/>
</dbReference>
<comment type="caution">
    <text evidence="10">The sequence shown here is derived from an EMBL/GenBank/DDBJ whole genome shotgun (WGS) entry which is preliminary data.</text>
</comment>
<keyword evidence="5 8" id="KW-0460">Magnesium</keyword>
<dbReference type="GO" id="GO:0000287">
    <property type="term" value="F:magnesium ion binding"/>
    <property type="evidence" value="ECO:0007669"/>
    <property type="project" value="UniProtKB-UniRule"/>
</dbReference>
<dbReference type="NCBIfam" id="TIGR00516">
    <property type="entry name" value="acpS"/>
    <property type="match status" value="1"/>
</dbReference>
<dbReference type="InterPro" id="IPR008278">
    <property type="entry name" value="4-PPantetheinyl_Trfase_dom"/>
</dbReference>
<sequence>MPVGLGVDIVEIERMERVLARTSSFVSKVFTDEERAYCESKGNAAARFAARFAAKEAVCKALGTGILACGIGMKDVEVSHDRRGKPVAVLHGRAAELAREQGITDIPLSISYTHAVVVANAVAITKAAEEDKERRRDVKAELASRFKEARSMLDELGSETAEAIEGCDRA</sequence>
<organism evidence="10 11">
    <name type="scientific">Slackia exigua (strain ATCC 700122 / DSM 15923 / CIP 105133 / JCM 11022 / KCTC 5966 / S-7)</name>
    <dbReference type="NCBI Taxonomy" id="649764"/>
    <lineage>
        <taxon>Bacteria</taxon>
        <taxon>Bacillati</taxon>
        <taxon>Actinomycetota</taxon>
        <taxon>Coriobacteriia</taxon>
        <taxon>Eggerthellales</taxon>
        <taxon>Eggerthellaceae</taxon>
        <taxon>Slackia</taxon>
    </lineage>
</organism>
<dbReference type="Proteomes" id="UP000006001">
    <property type="component" value="Unassembled WGS sequence"/>
</dbReference>
<feature type="binding site" evidence="8">
    <location>
        <position position="56"/>
    </location>
    <ligand>
        <name>Mg(2+)</name>
        <dbReference type="ChEBI" id="CHEBI:18420"/>
    </ligand>
</feature>
<comment type="similarity">
    <text evidence="8">Belongs to the P-Pant transferase superfamily. AcpS family.</text>
</comment>
<keyword evidence="1 8" id="KW-0444">Lipid biosynthesis</keyword>
<name>D0WH27_SLAES</name>
<feature type="domain" description="4'-phosphopantetheinyl transferase" evidence="9">
    <location>
        <begin position="4"/>
        <end position="98"/>
    </location>
</feature>
<dbReference type="Gene3D" id="3.90.470.20">
    <property type="entry name" value="4'-phosphopantetheinyl transferase domain"/>
    <property type="match status" value="1"/>
</dbReference>
<feature type="binding site" evidence="8">
    <location>
        <position position="8"/>
    </location>
    <ligand>
        <name>Mg(2+)</name>
        <dbReference type="ChEBI" id="CHEBI:18420"/>
    </ligand>
</feature>
<dbReference type="HOGENOM" id="CLU_089696_0_1_11"/>
<evidence type="ECO:0000256" key="2">
    <source>
        <dbReference type="ARBA" id="ARBA00022679"/>
    </source>
</evidence>
<dbReference type="GO" id="GO:0006633">
    <property type="term" value="P:fatty acid biosynthetic process"/>
    <property type="evidence" value="ECO:0007669"/>
    <property type="project" value="UniProtKB-UniRule"/>
</dbReference>
<dbReference type="RefSeq" id="WP_006362547.1">
    <property type="nucleotide sequence ID" value="NZ_GG700630.1"/>
</dbReference>
<dbReference type="HAMAP" id="MF_00101">
    <property type="entry name" value="AcpS"/>
    <property type="match status" value="1"/>
</dbReference>
<comment type="cofactor">
    <cofactor evidence="8">
        <name>Mg(2+)</name>
        <dbReference type="ChEBI" id="CHEBI:18420"/>
    </cofactor>
</comment>
<keyword evidence="8" id="KW-0963">Cytoplasm</keyword>
<keyword evidence="7 8" id="KW-0275">Fatty acid biosynthesis</keyword>
<accession>D0WH27</accession>
<dbReference type="OrthoDB" id="517356at2"/>
<dbReference type="GeneID" id="85007801"/>
<proteinExistence type="inferred from homology"/>
<evidence type="ECO:0000256" key="5">
    <source>
        <dbReference type="ARBA" id="ARBA00022842"/>
    </source>
</evidence>
<dbReference type="EC" id="2.7.8.7" evidence="8"/>
<dbReference type="InterPro" id="IPR002582">
    <property type="entry name" value="ACPS"/>
</dbReference>
<comment type="function">
    <text evidence="8">Transfers the 4'-phosphopantetheine moiety from coenzyme A to a Ser of acyl-carrier-protein.</text>
</comment>
<dbReference type="Pfam" id="PF01648">
    <property type="entry name" value="ACPS"/>
    <property type="match status" value="1"/>
</dbReference>
<keyword evidence="4 8" id="KW-0276">Fatty acid metabolism</keyword>
<keyword evidence="6 8" id="KW-0443">Lipid metabolism</keyword>
<protein>
    <recommendedName>
        <fullName evidence="8">Holo-[acyl-carrier-protein] synthase</fullName>
        <shortName evidence="8">Holo-ACP synthase</shortName>
        <ecNumber evidence="8">2.7.8.7</ecNumber>
    </recommendedName>
    <alternativeName>
        <fullName evidence="8">4'-phosphopantetheinyl transferase AcpS</fullName>
    </alternativeName>
</protein>
<evidence type="ECO:0000256" key="3">
    <source>
        <dbReference type="ARBA" id="ARBA00022723"/>
    </source>
</evidence>
<dbReference type="GO" id="GO:0005737">
    <property type="term" value="C:cytoplasm"/>
    <property type="evidence" value="ECO:0007669"/>
    <property type="project" value="UniProtKB-SubCell"/>
</dbReference>
<keyword evidence="11" id="KW-1185">Reference proteome</keyword>
<keyword evidence="3 8" id="KW-0479">Metal-binding</keyword>
<evidence type="ECO:0000313" key="11">
    <source>
        <dbReference type="Proteomes" id="UP000006001"/>
    </source>
</evidence>
<gene>
    <name evidence="8 10" type="primary">acpS</name>
    <name evidence="10" type="ORF">HMPREF0762_01292</name>
</gene>
<evidence type="ECO:0000256" key="1">
    <source>
        <dbReference type="ARBA" id="ARBA00022516"/>
    </source>
</evidence>
<dbReference type="SUPFAM" id="SSF56214">
    <property type="entry name" value="4'-phosphopantetheinyl transferase"/>
    <property type="match status" value="1"/>
</dbReference>